<dbReference type="GO" id="GO:0051920">
    <property type="term" value="F:peroxiredoxin activity"/>
    <property type="evidence" value="ECO:0007669"/>
    <property type="project" value="InterPro"/>
</dbReference>
<dbReference type="Pfam" id="PF02627">
    <property type="entry name" value="CMD"/>
    <property type="match status" value="1"/>
</dbReference>
<dbReference type="InterPro" id="IPR029032">
    <property type="entry name" value="AhpD-like"/>
</dbReference>
<dbReference type="InterPro" id="IPR004675">
    <property type="entry name" value="AhpD_core"/>
</dbReference>
<evidence type="ECO:0000259" key="1">
    <source>
        <dbReference type="Pfam" id="PF02627"/>
    </source>
</evidence>
<name>A0A3B0ZDD3_9ZZZZ</name>
<dbReference type="SUPFAM" id="SSF69118">
    <property type="entry name" value="AhpD-like"/>
    <property type="match status" value="1"/>
</dbReference>
<dbReference type="Gene3D" id="1.20.1290.10">
    <property type="entry name" value="AhpD-like"/>
    <property type="match status" value="1"/>
</dbReference>
<protein>
    <recommendedName>
        <fullName evidence="1">Carboxymuconolactone decarboxylase-like domain-containing protein</fullName>
    </recommendedName>
</protein>
<evidence type="ECO:0000313" key="2">
    <source>
        <dbReference type="EMBL" id="VAW89571.1"/>
    </source>
</evidence>
<dbReference type="AlphaFoldDB" id="A0A3B0ZDD3"/>
<proteinExistence type="predicted"/>
<dbReference type="PANTHER" id="PTHR34846">
    <property type="entry name" value="4-CARBOXYMUCONOLACTONE DECARBOXYLASE FAMILY PROTEIN (AFU_ORTHOLOGUE AFUA_6G11590)"/>
    <property type="match status" value="1"/>
</dbReference>
<reference evidence="2" key="1">
    <citation type="submission" date="2018-06" db="EMBL/GenBank/DDBJ databases">
        <authorList>
            <person name="Zhirakovskaya E."/>
        </authorList>
    </citation>
    <scope>NUCLEOTIDE SEQUENCE</scope>
</reference>
<accession>A0A3B0ZDD3</accession>
<sequence length="204" mass="22566">MSMITAPITTPITTPKGHKFPWYVKLFFWNQKRKYGAVLEPARLWGRSPKVFATLASLYGAFDRGSSPLEPALRTVVTVRVSQINWCSFCVDINSSTALKRGISDEKLASLAAFADSDLYSAKEKAALHYAEAVTYSDRQTTDAHFAALRQYFDDDAIIELTGLIGFQNMSSKFNAALGVKPQGFCSIAPFTEKQKEATDNDTS</sequence>
<dbReference type="PANTHER" id="PTHR34846:SF10">
    <property type="entry name" value="CYTOPLASMIC PROTEIN"/>
    <property type="match status" value="1"/>
</dbReference>
<dbReference type="InterPro" id="IPR003779">
    <property type="entry name" value="CMD-like"/>
</dbReference>
<feature type="domain" description="Carboxymuconolactone decarboxylase-like" evidence="1">
    <location>
        <begin position="49"/>
        <end position="133"/>
    </location>
</feature>
<organism evidence="2">
    <name type="scientific">hydrothermal vent metagenome</name>
    <dbReference type="NCBI Taxonomy" id="652676"/>
    <lineage>
        <taxon>unclassified sequences</taxon>
        <taxon>metagenomes</taxon>
        <taxon>ecological metagenomes</taxon>
    </lineage>
</organism>
<dbReference type="EMBL" id="UOFP01000280">
    <property type="protein sequence ID" value="VAW89571.1"/>
    <property type="molecule type" value="Genomic_DNA"/>
</dbReference>
<dbReference type="NCBIfam" id="TIGR00778">
    <property type="entry name" value="ahpD_dom"/>
    <property type="match status" value="1"/>
</dbReference>
<gene>
    <name evidence="2" type="ORF">MNBD_GAMMA18-1270</name>
</gene>